<dbReference type="Pfam" id="PF00027">
    <property type="entry name" value="cNMP_binding"/>
    <property type="match status" value="1"/>
</dbReference>
<proteinExistence type="predicted"/>
<protein>
    <submittedName>
        <fullName evidence="2">Cyclic nucleotide-binding domain-containing protein</fullName>
    </submittedName>
</protein>
<evidence type="ECO:0000313" key="3">
    <source>
        <dbReference type="Proteomes" id="UP000558089"/>
    </source>
</evidence>
<evidence type="ECO:0000313" key="2">
    <source>
        <dbReference type="EMBL" id="NVN19221.1"/>
    </source>
</evidence>
<dbReference type="Gene3D" id="2.60.120.10">
    <property type="entry name" value="Jelly Rolls"/>
    <property type="match status" value="1"/>
</dbReference>
<dbReference type="InterPro" id="IPR000595">
    <property type="entry name" value="cNMP-bd_dom"/>
</dbReference>
<name>A0A850NDJ8_9FLAO</name>
<accession>A0A850NDJ8</accession>
<dbReference type="CDD" id="cd00038">
    <property type="entry name" value="CAP_ED"/>
    <property type="match status" value="1"/>
</dbReference>
<dbReference type="RefSeq" id="WP_176620837.1">
    <property type="nucleotide sequence ID" value="NZ_WYET01000007.1"/>
</dbReference>
<feature type="domain" description="Cyclic nucleotide-binding" evidence="1">
    <location>
        <begin position="31"/>
        <end position="112"/>
    </location>
</feature>
<dbReference type="InterPro" id="IPR018490">
    <property type="entry name" value="cNMP-bd_dom_sf"/>
</dbReference>
<comment type="caution">
    <text evidence="2">The sequence shown here is derived from an EMBL/GenBank/DDBJ whole genome shotgun (WGS) entry which is preliminary data.</text>
</comment>
<keyword evidence="3" id="KW-1185">Reference proteome</keyword>
<reference evidence="2 3" key="1">
    <citation type="submission" date="2020-01" db="EMBL/GenBank/DDBJ databases">
        <title>Draft Genome Analysis of Muricauda sp. HICW Isolated from coastal seawater of PR China.</title>
        <authorList>
            <person name="Chen M.-X."/>
        </authorList>
    </citation>
    <scope>NUCLEOTIDE SEQUENCE [LARGE SCALE GENOMIC DNA]</scope>
    <source>
        <strain evidence="2 3">HICW</strain>
    </source>
</reference>
<sequence>MNEHPLRKQIEEIVKLNDTEFDFVLEHFQKKSFKKHQIVLHEGDYAHFEFFVVKGLMRVSRLDFDGKEHILQFGMENWWITDAEAFHHKTKSTLIVDCLEDTETLSLTLENKEKLSSELPKMRDFFLKKTTNGYIALQKRILCFLSSNANDRYHNLITLYPGLIQRVPKAMIASYLGVTRETLSRLSKTEA</sequence>
<gene>
    <name evidence="2" type="ORF">GUA46_12800</name>
</gene>
<dbReference type="EMBL" id="WYET01000007">
    <property type="protein sequence ID" value="NVN19221.1"/>
    <property type="molecule type" value="Genomic_DNA"/>
</dbReference>
<dbReference type="SUPFAM" id="SSF51206">
    <property type="entry name" value="cAMP-binding domain-like"/>
    <property type="match status" value="1"/>
</dbReference>
<dbReference type="AlphaFoldDB" id="A0A850NDJ8"/>
<dbReference type="InterPro" id="IPR014710">
    <property type="entry name" value="RmlC-like_jellyroll"/>
</dbReference>
<organism evidence="2 3">
    <name type="scientific">Flagellimonas chongwuensis</name>
    <dbReference type="NCBI Taxonomy" id="2697365"/>
    <lineage>
        <taxon>Bacteria</taxon>
        <taxon>Pseudomonadati</taxon>
        <taxon>Bacteroidota</taxon>
        <taxon>Flavobacteriia</taxon>
        <taxon>Flavobacteriales</taxon>
        <taxon>Flavobacteriaceae</taxon>
        <taxon>Flagellimonas</taxon>
    </lineage>
</organism>
<dbReference type="Proteomes" id="UP000558089">
    <property type="component" value="Unassembled WGS sequence"/>
</dbReference>
<evidence type="ECO:0000259" key="1">
    <source>
        <dbReference type="Pfam" id="PF00027"/>
    </source>
</evidence>